<evidence type="ECO:0000313" key="4">
    <source>
        <dbReference type="Proteomes" id="UP000463470"/>
    </source>
</evidence>
<evidence type="ECO:0000259" key="1">
    <source>
        <dbReference type="Pfam" id="PF08241"/>
    </source>
</evidence>
<dbReference type="GO" id="GO:0005975">
    <property type="term" value="P:carbohydrate metabolic process"/>
    <property type="evidence" value="ECO:0007669"/>
    <property type="project" value="InterPro"/>
</dbReference>
<dbReference type="Gene3D" id="3.40.50.150">
    <property type="entry name" value="Vaccinia Virus protein VP39"/>
    <property type="match status" value="1"/>
</dbReference>
<dbReference type="GO" id="GO:0008757">
    <property type="term" value="F:S-adenosylmethionine-dependent methyltransferase activity"/>
    <property type="evidence" value="ECO:0007669"/>
    <property type="project" value="InterPro"/>
</dbReference>
<accession>A0A845L2X0</accession>
<organism evidence="3 4">
    <name type="scientific">Heliomicrobium undosum</name>
    <dbReference type="NCBI Taxonomy" id="121734"/>
    <lineage>
        <taxon>Bacteria</taxon>
        <taxon>Bacillati</taxon>
        <taxon>Bacillota</taxon>
        <taxon>Clostridia</taxon>
        <taxon>Eubacteriales</taxon>
        <taxon>Heliobacteriaceae</taxon>
        <taxon>Heliomicrobium</taxon>
    </lineage>
</organism>
<dbReference type="Proteomes" id="UP000463470">
    <property type="component" value="Unassembled WGS sequence"/>
</dbReference>
<evidence type="ECO:0000259" key="2">
    <source>
        <dbReference type="Pfam" id="PF13243"/>
    </source>
</evidence>
<feature type="domain" description="Methyltransferase type 11" evidence="1">
    <location>
        <begin position="40"/>
        <end position="88"/>
    </location>
</feature>
<keyword evidence="3" id="KW-0489">Methyltransferase</keyword>
<dbReference type="InterPro" id="IPR011990">
    <property type="entry name" value="TPR-like_helical_dom_sf"/>
</dbReference>
<dbReference type="InterPro" id="IPR008928">
    <property type="entry name" value="6-hairpin_glycosidase_sf"/>
</dbReference>
<dbReference type="CDD" id="cd00688">
    <property type="entry name" value="ISOPREN_C2_like"/>
    <property type="match status" value="1"/>
</dbReference>
<keyword evidence="3" id="KW-0808">Transferase</keyword>
<dbReference type="Gene3D" id="1.50.10.20">
    <property type="match status" value="1"/>
</dbReference>
<name>A0A845L2X0_9FIRM</name>
<protein>
    <submittedName>
        <fullName evidence="3">Methyltransferase domain-containing protein</fullName>
    </submittedName>
</protein>
<dbReference type="GO" id="GO:0032259">
    <property type="term" value="P:methylation"/>
    <property type="evidence" value="ECO:0007669"/>
    <property type="project" value="UniProtKB-KW"/>
</dbReference>
<dbReference type="Pfam" id="PF13243">
    <property type="entry name" value="SQHop_cyclase_C"/>
    <property type="match status" value="1"/>
</dbReference>
<proteinExistence type="predicted"/>
<dbReference type="SUPFAM" id="SSF53335">
    <property type="entry name" value="S-adenosyl-L-methionine-dependent methyltransferases"/>
    <property type="match status" value="1"/>
</dbReference>
<dbReference type="InterPro" id="IPR032696">
    <property type="entry name" value="SQ_cyclase_C"/>
</dbReference>
<dbReference type="RefSeq" id="WP_161256934.1">
    <property type="nucleotide sequence ID" value="NZ_WXEY01000005.1"/>
</dbReference>
<evidence type="ECO:0000313" key="3">
    <source>
        <dbReference type="EMBL" id="MZP29459.1"/>
    </source>
</evidence>
<dbReference type="Pfam" id="PF08241">
    <property type="entry name" value="Methyltransf_11"/>
    <property type="match status" value="1"/>
</dbReference>
<sequence length="686" mass="78188">MSVGLKELRTEQKKVNLCSGPVKIKGYLNIDINPASDLVLDLDYQNIPLADESVDVVACISAINYFTRDRAQEIIREVFRVLKPGGIARFGTQDLRRLAEMYIHEDRDFFFQKLSDGRDRFPGATLADKLNNFFYGFPTFGKACKYVYDFASLRVLFDKAGFVEIEQKQYRESRIPEVDLLDNRPEQMFFLEAVKPDGLERLRSLYNQDDREAATALWKTGRREEAWQLLLEALDKHPFDKETVFSVLLVLQEMKRYDDAVKLLQAYTKGRPDDREMATELAQFSRQAAASRLSKTYVAERKAELDKLDERKNRIASDEEHLSGCITWLRRAQMVTNNGGVSAIYHMVRPVWDVSYPETTGYIIPTFLTYSRLTGDATFRQNAIEMGDWEIAIQSPEGGAGEPVGVFGLRPRVFNTAQVLLGWMALWRETEDDKYLRSARKAADWIVASQEEDGRWVRNTYSGDMKAYKSRVAWPLLEMYALTGEERYRRSAEKALRWILDQAQPNGWFGNSSLSDPGKPWTHLIGYTLGALLEIYRLRNADVDYNLIMALLRSAASAMTSYMAQKSPGDQEQFPGLPGAFNHQWQSDDRWSCVTGNAQLEYFLRRLSAFTEDEGYGEAADRLLDDLKGIQFLDGVEDRNIFGGLPGSVPVGGPYVAYGIPNWGVKFFADSLLQRIVGKDHACYLG</sequence>
<dbReference type="InterPro" id="IPR029063">
    <property type="entry name" value="SAM-dependent_MTases_sf"/>
</dbReference>
<dbReference type="EMBL" id="WXEY01000005">
    <property type="protein sequence ID" value="MZP29459.1"/>
    <property type="molecule type" value="Genomic_DNA"/>
</dbReference>
<dbReference type="InterPro" id="IPR013216">
    <property type="entry name" value="Methyltransf_11"/>
</dbReference>
<dbReference type="OrthoDB" id="9791837at2"/>
<gene>
    <name evidence="3" type="ORF">GTO91_07040</name>
</gene>
<dbReference type="SUPFAM" id="SSF48208">
    <property type="entry name" value="Six-hairpin glycosidases"/>
    <property type="match status" value="1"/>
</dbReference>
<feature type="domain" description="Squalene cyclase C-terminal" evidence="2">
    <location>
        <begin position="413"/>
        <end position="529"/>
    </location>
</feature>
<reference evidence="3 4" key="1">
    <citation type="submission" date="2020-01" db="EMBL/GenBank/DDBJ databases">
        <title>Whole-genome sequence of Heliobacterium undosum DSM 13378.</title>
        <authorList>
            <person name="Kyndt J.A."/>
            <person name="Meyer T.E."/>
        </authorList>
    </citation>
    <scope>NUCLEOTIDE SEQUENCE [LARGE SCALE GENOMIC DNA]</scope>
    <source>
        <strain evidence="3 4">DSM 13378</strain>
    </source>
</reference>
<dbReference type="SUPFAM" id="SSF48452">
    <property type="entry name" value="TPR-like"/>
    <property type="match status" value="1"/>
</dbReference>
<keyword evidence="4" id="KW-1185">Reference proteome</keyword>
<dbReference type="AlphaFoldDB" id="A0A845L2X0"/>
<dbReference type="CDD" id="cd02440">
    <property type="entry name" value="AdoMet_MTases"/>
    <property type="match status" value="1"/>
</dbReference>
<comment type="caution">
    <text evidence="3">The sequence shown here is derived from an EMBL/GenBank/DDBJ whole genome shotgun (WGS) entry which is preliminary data.</text>
</comment>